<evidence type="ECO:0000313" key="1">
    <source>
        <dbReference type="EMBL" id="CUV09966.1"/>
    </source>
</evidence>
<proteinExistence type="predicted"/>
<dbReference type="EMBL" id="FAXC01000332">
    <property type="protein sequence ID" value="CUV09966.1"/>
    <property type="molecule type" value="Genomic_DNA"/>
</dbReference>
<reference evidence="1" key="1">
    <citation type="submission" date="2015-10" db="EMBL/GenBank/DDBJ databases">
        <authorList>
            <person name="Gilbert D.G."/>
        </authorList>
    </citation>
    <scope>NUCLEOTIDE SEQUENCE</scope>
</reference>
<gene>
    <name evidence="1" type="ORF">MGWOODY_Mmi649</name>
</gene>
<name>A0A160VGU0_9ZZZZ</name>
<dbReference type="AlphaFoldDB" id="A0A160VGU0"/>
<sequence>MIGVLIVSIAAYGMVVGATHARGELRAIAVKERATEELLSFVETLKGRIADGKLSVVERSGDLQGETVYLFGNQHSQTKLAAKIYYEPITILYTDSTSSVDRFLLKSWIEWEDFSTPTNKVVKREDIEMVMMEFPL</sequence>
<protein>
    <submittedName>
        <fullName evidence="1">Uncharacterized protein</fullName>
    </submittedName>
</protein>
<accession>A0A160VGU0</accession>
<organism evidence="1">
    <name type="scientific">hydrothermal vent metagenome</name>
    <dbReference type="NCBI Taxonomy" id="652676"/>
    <lineage>
        <taxon>unclassified sequences</taxon>
        <taxon>metagenomes</taxon>
        <taxon>ecological metagenomes</taxon>
    </lineage>
</organism>